<reference evidence="1" key="1">
    <citation type="submission" date="2024-12" db="EMBL/GenBank/DDBJ databases">
        <title>Comparative genomics and development of molecular markers within Purpureocillium lilacinum and among Purpureocillium species.</title>
        <authorList>
            <person name="Yeh Z.-Y."/>
            <person name="Ni N.-T."/>
            <person name="Lo P.-H."/>
            <person name="Mushyakhwo K."/>
            <person name="Lin C.-F."/>
            <person name="Nai Y.-S."/>
        </authorList>
    </citation>
    <scope>NUCLEOTIDE SEQUENCE</scope>
    <source>
        <strain evidence="1">NCHU-NPUST-175</strain>
    </source>
</reference>
<organism evidence="1 2">
    <name type="scientific">Purpureocillium lilacinum</name>
    <name type="common">Paecilomyces lilacinus</name>
    <dbReference type="NCBI Taxonomy" id="33203"/>
    <lineage>
        <taxon>Eukaryota</taxon>
        <taxon>Fungi</taxon>
        <taxon>Dikarya</taxon>
        <taxon>Ascomycota</taxon>
        <taxon>Pezizomycotina</taxon>
        <taxon>Sordariomycetes</taxon>
        <taxon>Hypocreomycetidae</taxon>
        <taxon>Hypocreales</taxon>
        <taxon>Ophiocordycipitaceae</taxon>
        <taxon>Purpureocillium</taxon>
    </lineage>
</organism>
<comment type="caution">
    <text evidence="1">The sequence shown here is derived from an EMBL/GenBank/DDBJ whole genome shotgun (WGS) entry which is preliminary data.</text>
</comment>
<dbReference type="Proteomes" id="UP001638806">
    <property type="component" value="Unassembled WGS sequence"/>
</dbReference>
<protein>
    <submittedName>
        <fullName evidence="1">Uncharacterized protein</fullName>
    </submittedName>
</protein>
<accession>A0ACC4E4P6</accession>
<gene>
    <name evidence="1" type="ORF">ACCO45_000611</name>
</gene>
<evidence type="ECO:0000313" key="1">
    <source>
        <dbReference type="EMBL" id="KAL3963607.1"/>
    </source>
</evidence>
<keyword evidence="2" id="KW-1185">Reference proteome</keyword>
<dbReference type="EMBL" id="JBGNUJ010000002">
    <property type="protein sequence ID" value="KAL3963607.1"/>
    <property type="molecule type" value="Genomic_DNA"/>
</dbReference>
<sequence>MPAAYFAEELISAYPDAKIILTVRNVDGWHRSVKSTLEIADNSLVNALLGLTARLLLMPNRWNHPMFQTLHRALYHGNFESNGRKSFEDYYNKVRALVPKEKLLEYHVSQGWEPLCEFLGRPVPAEEVPFINQTEVINKRLDKMWIANTKAQLKRLLDVSAYTALTVLIAMLMGERLGYTRKG</sequence>
<name>A0ACC4E4P6_PURLI</name>
<proteinExistence type="predicted"/>
<evidence type="ECO:0000313" key="2">
    <source>
        <dbReference type="Proteomes" id="UP001638806"/>
    </source>
</evidence>